<dbReference type="Pfam" id="PF01926">
    <property type="entry name" value="MMR_HSR1"/>
    <property type="match status" value="1"/>
</dbReference>
<dbReference type="PANTHER" id="PTHR42714">
    <property type="entry name" value="TRNA MODIFICATION GTPASE GTPBP3"/>
    <property type="match status" value="1"/>
</dbReference>
<dbReference type="SUPFAM" id="SSF52540">
    <property type="entry name" value="P-loop containing nucleoside triphosphate hydrolases"/>
    <property type="match status" value="1"/>
</dbReference>
<proteinExistence type="predicted"/>
<dbReference type="InterPro" id="IPR027417">
    <property type="entry name" value="P-loop_NTPase"/>
</dbReference>
<gene>
    <name evidence="3" type="ORF">ACETRX_28380</name>
</gene>
<feature type="domain" description="G" evidence="2">
    <location>
        <begin position="38"/>
        <end position="147"/>
    </location>
</feature>
<protein>
    <submittedName>
        <fullName evidence="3">GTPase</fullName>
    </submittedName>
</protein>
<evidence type="ECO:0000313" key="3">
    <source>
        <dbReference type="EMBL" id="MFC2253584.1"/>
    </source>
</evidence>
<name>A0ABV6ZN24_9HYPH</name>
<organism evidence="3 4">
    <name type="scientific">Labrys neptuniae</name>
    <dbReference type="NCBI Taxonomy" id="376174"/>
    <lineage>
        <taxon>Bacteria</taxon>
        <taxon>Pseudomonadati</taxon>
        <taxon>Pseudomonadota</taxon>
        <taxon>Alphaproteobacteria</taxon>
        <taxon>Hyphomicrobiales</taxon>
        <taxon>Xanthobacteraceae</taxon>
        <taxon>Labrys</taxon>
    </lineage>
</organism>
<evidence type="ECO:0000313" key="4">
    <source>
        <dbReference type="Proteomes" id="UP001595190"/>
    </source>
</evidence>
<keyword evidence="1" id="KW-0175">Coiled coil</keyword>
<accession>A0ABV6ZN24</accession>
<sequence>MDGRTRELLHHDVLSVLPNRAHDLARLRELAGGGEPIVTVIGKYNHGKSRLLNELVDRDIFAVADKRETVKLSVWLHRGVHWLDAPGLDADVGTEDDRHALQAAWLQADIRLFVHAAKEGELDAKELALLEELRMDALRTGRQILFVLTQIDQLAEDELEKVQAAIHGQVAGTVLHAVSATRHRQGVEGAKTLLVEKSGIRPLRAVLNEALSRVPDARAYELRLLFGEIRDELEELQARQAQALESLRRNQIQQRQRFDEGLDTVLDKVGRGIEEVVDAHVPDHAVIADAAQDKYQVTRAKLERARIQIAYSRACIHIDAFLVGHGVVGLPKEQQIAAGSLNTVMVAVMGVSVKFREDLRSRFCAVPGRARMHREFARYYELSEDREVLRAKIAGGEAAIAATKQALAALRVMEAAA</sequence>
<dbReference type="Proteomes" id="UP001595190">
    <property type="component" value="Unassembled WGS sequence"/>
</dbReference>
<comment type="caution">
    <text evidence="3">The sequence shown here is derived from an EMBL/GenBank/DDBJ whole genome shotgun (WGS) entry which is preliminary data.</text>
</comment>
<evidence type="ECO:0000256" key="1">
    <source>
        <dbReference type="SAM" id="Coils"/>
    </source>
</evidence>
<dbReference type="RefSeq" id="WP_394314406.1">
    <property type="nucleotide sequence ID" value="NZ_JBHGPK010000020.1"/>
</dbReference>
<dbReference type="InterPro" id="IPR006073">
    <property type="entry name" value="GTP-bd"/>
</dbReference>
<feature type="coiled-coil region" evidence="1">
    <location>
        <begin position="226"/>
        <end position="253"/>
    </location>
</feature>
<dbReference type="PANTHER" id="PTHR42714:SF2">
    <property type="entry name" value="TRNA MODIFICATION GTPASE GTPBP3, MITOCHONDRIAL"/>
    <property type="match status" value="1"/>
</dbReference>
<dbReference type="EMBL" id="JBHGPK010000020">
    <property type="protein sequence ID" value="MFC2253584.1"/>
    <property type="molecule type" value="Genomic_DNA"/>
</dbReference>
<evidence type="ECO:0000259" key="2">
    <source>
        <dbReference type="Pfam" id="PF01926"/>
    </source>
</evidence>
<dbReference type="Gene3D" id="3.40.50.300">
    <property type="entry name" value="P-loop containing nucleotide triphosphate hydrolases"/>
    <property type="match status" value="1"/>
</dbReference>
<reference evidence="3 4" key="1">
    <citation type="submission" date="2024-09" db="EMBL/GenBank/DDBJ databases">
        <title>Description of Labrys sedimenti sp. nov., isolated from a diclofenac-degrading enrichment culture, and genome-based reclassification of Labrys portucalensis as a later heterotypic synonym of Labrys neptuniae.</title>
        <authorList>
            <person name="Tancsics A."/>
            <person name="Csepanyi A."/>
        </authorList>
    </citation>
    <scope>NUCLEOTIDE SEQUENCE [LARGE SCALE GENOMIC DNA]</scope>
    <source>
        <strain evidence="3 4">LMG 23412</strain>
    </source>
</reference>